<organism evidence="1 2">
    <name type="scientific">Vitis vinifera</name>
    <name type="common">Grape</name>
    <dbReference type="NCBI Taxonomy" id="29760"/>
    <lineage>
        <taxon>Eukaryota</taxon>
        <taxon>Viridiplantae</taxon>
        <taxon>Streptophyta</taxon>
        <taxon>Embryophyta</taxon>
        <taxon>Tracheophyta</taxon>
        <taxon>Spermatophyta</taxon>
        <taxon>Magnoliopsida</taxon>
        <taxon>eudicotyledons</taxon>
        <taxon>Gunneridae</taxon>
        <taxon>Pentapetalae</taxon>
        <taxon>rosids</taxon>
        <taxon>Vitales</taxon>
        <taxon>Vitaceae</taxon>
        <taxon>Viteae</taxon>
        <taxon>Vitis</taxon>
    </lineage>
</organism>
<dbReference type="Proteomes" id="UP000288805">
    <property type="component" value="Unassembled WGS sequence"/>
</dbReference>
<dbReference type="AlphaFoldDB" id="A0A438CF06"/>
<accession>A0A438CF06</accession>
<name>A0A438CF06_VITVI</name>
<comment type="caution">
    <text evidence="1">The sequence shown here is derived from an EMBL/GenBank/DDBJ whole genome shotgun (WGS) entry which is preliminary data.</text>
</comment>
<evidence type="ECO:0000313" key="2">
    <source>
        <dbReference type="Proteomes" id="UP000288805"/>
    </source>
</evidence>
<protein>
    <submittedName>
        <fullName evidence="1">Uncharacterized protein</fullName>
    </submittedName>
</protein>
<sequence>MYDMKVVLLVEIEMGSLRVALEQQISKADWAHARLDQLNLLYERRSRVADHVHAYQWKMVRAFKKRVKPRPLQMGVDPSGCCMVDGSRQEPILKVNNQFLESSNSHRMGGRHFC</sequence>
<reference evidence="1 2" key="1">
    <citation type="journal article" date="2018" name="PLoS Genet.">
        <title>Population sequencing reveals clonal diversity and ancestral inbreeding in the grapevine cultivar Chardonnay.</title>
        <authorList>
            <person name="Roach M.J."/>
            <person name="Johnson D.L."/>
            <person name="Bohlmann J."/>
            <person name="van Vuuren H.J."/>
            <person name="Jones S.J."/>
            <person name="Pretorius I.S."/>
            <person name="Schmidt S.A."/>
            <person name="Borneman A.R."/>
        </authorList>
    </citation>
    <scope>NUCLEOTIDE SEQUENCE [LARGE SCALE GENOMIC DNA]</scope>
    <source>
        <strain evidence="2">cv. Chardonnay</strain>
        <tissue evidence="1">Leaf</tissue>
    </source>
</reference>
<dbReference type="EMBL" id="QGNW01002268">
    <property type="protein sequence ID" value="RVW21792.1"/>
    <property type="molecule type" value="Genomic_DNA"/>
</dbReference>
<proteinExistence type="predicted"/>
<evidence type="ECO:0000313" key="1">
    <source>
        <dbReference type="EMBL" id="RVW21792.1"/>
    </source>
</evidence>
<gene>
    <name evidence="1" type="ORF">CK203_109568</name>
</gene>